<comment type="similarity">
    <text evidence="1">Belongs to the transposase 8 family.</text>
</comment>
<dbReference type="EMBL" id="CP071528">
    <property type="protein sequence ID" value="USQ15441.1"/>
    <property type="molecule type" value="Genomic_DNA"/>
</dbReference>
<feature type="domain" description="Integrase catalytic" evidence="3">
    <location>
        <begin position="232"/>
        <end position="402"/>
    </location>
</feature>
<keyword evidence="4" id="KW-0540">Nuclease</keyword>
<keyword evidence="2" id="KW-0175">Coiled coil</keyword>
<evidence type="ECO:0000256" key="1">
    <source>
        <dbReference type="ARBA" id="ARBA00009964"/>
    </source>
</evidence>
<dbReference type="Pfam" id="PF00665">
    <property type="entry name" value="rve"/>
    <property type="match status" value="1"/>
</dbReference>
<dbReference type="InterPro" id="IPR002514">
    <property type="entry name" value="Transposase_8"/>
</dbReference>
<accession>A0ABY4YDC5</accession>
<dbReference type="InterPro" id="IPR036397">
    <property type="entry name" value="RNaseH_sf"/>
</dbReference>
<dbReference type="Pfam" id="PF01527">
    <property type="entry name" value="HTH_Tnp_1"/>
    <property type="match status" value="1"/>
</dbReference>
<dbReference type="InterPro" id="IPR001584">
    <property type="entry name" value="Integrase_cat-core"/>
</dbReference>
<name>A0ABY4YDC5_9GAMM</name>
<protein>
    <submittedName>
        <fullName evidence="4">IS3 family transposase</fullName>
    </submittedName>
</protein>
<evidence type="ECO:0000259" key="3">
    <source>
        <dbReference type="PROSITE" id="PS50994"/>
    </source>
</evidence>
<keyword evidence="4" id="KW-0614">Plasmid</keyword>
<keyword evidence="4" id="KW-0378">Hydrolase</keyword>
<dbReference type="PANTHER" id="PTHR47515">
    <property type="entry name" value="LOW CALCIUM RESPONSE LOCUS PROTEIN T"/>
    <property type="match status" value="1"/>
</dbReference>
<dbReference type="InterPro" id="IPR048020">
    <property type="entry name" value="Transpos_IS3"/>
</dbReference>
<keyword evidence="4" id="KW-0269">Exonuclease</keyword>
<dbReference type="Gene3D" id="3.30.420.10">
    <property type="entry name" value="Ribonuclease H-like superfamily/Ribonuclease H"/>
    <property type="match status" value="1"/>
</dbReference>
<geneLocation type="plasmid" evidence="4 5">
    <name>pLlyPCM2298_1</name>
</geneLocation>
<proteinExistence type="inferred from homology"/>
<dbReference type="InterPro" id="IPR025948">
    <property type="entry name" value="HTH-like_dom"/>
</dbReference>
<dbReference type="NCBIfam" id="NF033516">
    <property type="entry name" value="transpos_IS3"/>
    <property type="match status" value="1"/>
</dbReference>
<dbReference type="SUPFAM" id="SSF46689">
    <property type="entry name" value="Homeodomain-like"/>
    <property type="match status" value="1"/>
</dbReference>
<organism evidence="4 5">
    <name type="scientific">Legionella lytica</name>
    <dbReference type="NCBI Taxonomy" id="96232"/>
    <lineage>
        <taxon>Bacteria</taxon>
        <taxon>Pseudomonadati</taxon>
        <taxon>Pseudomonadota</taxon>
        <taxon>Gammaproteobacteria</taxon>
        <taxon>Legionellales</taxon>
        <taxon>Legionellaceae</taxon>
        <taxon>Legionella</taxon>
    </lineage>
</organism>
<evidence type="ECO:0000256" key="2">
    <source>
        <dbReference type="SAM" id="Coils"/>
    </source>
</evidence>
<dbReference type="PANTHER" id="PTHR47515:SF2">
    <property type="entry name" value="INTEGRASE CORE DOMAIN PROTEIN"/>
    <property type="match status" value="1"/>
</dbReference>
<evidence type="ECO:0000313" key="5">
    <source>
        <dbReference type="Proteomes" id="UP001057474"/>
    </source>
</evidence>
<reference evidence="4" key="1">
    <citation type="submission" date="2021-03" db="EMBL/GenBank/DDBJ databases">
        <title>Legionella lytica PCM 2298.</title>
        <authorList>
            <person name="Koper P."/>
        </authorList>
    </citation>
    <scope>NUCLEOTIDE SEQUENCE</scope>
    <source>
        <strain evidence="4">PCM 2298</strain>
        <plasmid evidence="4">pLlyPCM2298_1</plasmid>
    </source>
</reference>
<dbReference type="InterPro" id="IPR036388">
    <property type="entry name" value="WH-like_DNA-bd_sf"/>
</dbReference>
<sequence length="405" mass="46856">MTITTIECNEIIHSSGKRKRWTAYEKQQIVHETYQTGVTVSFIARKHGIPPSQLFYWRKIMENGALTSVKTEEVIPESEAKALKKRIKQLEQILGQKTLENEILREAVKLGRGKKTDLATTLVRDKRFRMRAVARALQVSRSHLMQRLKNMEHSRKQTVKIRDQELLPYIREITDKRSSYGYRRVTTLLNHELKKRGLTCVNHKRVYRIMKQNQLLLPAYGKKQTRVHDGKVITLHSNTRWCSDCFTMQCANGDRVHVAFAMDTCDREVLGYIASTVGIDGQAIRDLLLESVEYRFGAAEHMPKQIQWLTDNGPCYVARDTVSFARNLGFDVRTTPAYSPESNSMAEAFVKTFKRDYVAFFDLDDAQTVMKKLPEWFDDYNDVAPHKGLKMMAPREYIRSLLAVS</sequence>
<dbReference type="Proteomes" id="UP001057474">
    <property type="component" value="Plasmid pLlyPCM2298_1"/>
</dbReference>
<dbReference type="Gene3D" id="1.10.10.10">
    <property type="entry name" value="Winged helix-like DNA-binding domain superfamily/Winged helix DNA-binding domain"/>
    <property type="match status" value="1"/>
</dbReference>
<gene>
    <name evidence="4" type="ORF">J2N86_14455</name>
</gene>
<dbReference type="PROSITE" id="PS50994">
    <property type="entry name" value="INTEGRASE"/>
    <property type="match status" value="1"/>
</dbReference>
<dbReference type="InterPro" id="IPR012337">
    <property type="entry name" value="RNaseH-like_sf"/>
</dbReference>
<dbReference type="GO" id="GO:0004527">
    <property type="term" value="F:exonuclease activity"/>
    <property type="evidence" value="ECO:0007669"/>
    <property type="project" value="UniProtKB-KW"/>
</dbReference>
<keyword evidence="5" id="KW-1185">Reference proteome</keyword>
<dbReference type="SUPFAM" id="SSF53098">
    <property type="entry name" value="Ribonuclease H-like"/>
    <property type="match status" value="1"/>
</dbReference>
<feature type="coiled-coil region" evidence="2">
    <location>
        <begin position="80"/>
        <end position="107"/>
    </location>
</feature>
<dbReference type="InterPro" id="IPR009057">
    <property type="entry name" value="Homeodomain-like_sf"/>
</dbReference>
<dbReference type="Pfam" id="PF13276">
    <property type="entry name" value="HTH_21"/>
    <property type="match status" value="1"/>
</dbReference>
<evidence type="ECO:0000313" key="4">
    <source>
        <dbReference type="EMBL" id="USQ15441.1"/>
    </source>
</evidence>